<dbReference type="InterPro" id="IPR052035">
    <property type="entry name" value="ZnF_BED_domain_contain"/>
</dbReference>
<evidence type="ECO:0000259" key="2">
    <source>
        <dbReference type="Pfam" id="PF14372"/>
    </source>
</evidence>
<dbReference type="EMBL" id="CAADRP010001541">
    <property type="protein sequence ID" value="VFU40093.1"/>
    <property type="molecule type" value="Genomic_DNA"/>
</dbReference>
<reference evidence="3" key="1">
    <citation type="submission" date="2019-03" db="EMBL/GenBank/DDBJ databases">
        <authorList>
            <person name="Mank J."/>
            <person name="Almeida P."/>
        </authorList>
    </citation>
    <scope>NUCLEOTIDE SEQUENCE</scope>
    <source>
        <strain evidence="3">78183</strain>
    </source>
</reference>
<dbReference type="GO" id="GO:0003677">
    <property type="term" value="F:DNA binding"/>
    <property type="evidence" value="ECO:0007669"/>
    <property type="project" value="UniProtKB-KW"/>
</dbReference>
<dbReference type="Pfam" id="PF14372">
    <property type="entry name" value="hAT-like_RNase-H"/>
    <property type="match status" value="1"/>
</dbReference>
<dbReference type="AlphaFoldDB" id="A0A6N2LG45"/>
<name>A0A6N2LG45_SALVM</name>
<evidence type="ECO:0000313" key="3">
    <source>
        <dbReference type="EMBL" id="VFU40093.1"/>
    </source>
</evidence>
<gene>
    <name evidence="3" type="ORF">SVIM_LOCUS227229</name>
</gene>
<dbReference type="InterPro" id="IPR012337">
    <property type="entry name" value="RNaseH-like_sf"/>
</dbReference>
<keyword evidence="1" id="KW-0238">DNA-binding</keyword>
<feature type="domain" description="hAT-like transposase RNase-H fold" evidence="2">
    <location>
        <begin position="151"/>
        <end position="197"/>
    </location>
</feature>
<proteinExistence type="predicted"/>
<organism evidence="3">
    <name type="scientific">Salix viminalis</name>
    <name type="common">Common osier</name>
    <name type="synonym">Basket willow</name>
    <dbReference type="NCBI Taxonomy" id="40686"/>
    <lineage>
        <taxon>Eukaryota</taxon>
        <taxon>Viridiplantae</taxon>
        <taxon>Streptophyta</taxon>
        <taxon>Embryophyta</taxon>
        <taxon>Tracheophyta</taxon>
        <taxon>Spermatophyta</taxon>
        <taxon>Magnoliopsida</taxon>
        <taxon>eudicotyledons</taxon>
        <taxon>Gunneridae</taxon>
        <taxon>Pentapetalae</taxon>
        <taxon>rosids</taxon>
        <taxon>fabids</taxon>
        <taxon>Malpighiales</taxon>
        <taxon>Salicaceae</taxon>
        <taxon>Saliceae</taxon>
        <taxon>Salix</taxon>
    </lineage>
</organism>
<dbReference type="InterPro" id="IPR025525">
    <property type="entry name" value="hAT-like_transposase_RNase-H"/>
</dbReference>
<dbReference type="PANTHER" id="PTHR46481">
    <property type="entry name" value="ZINC FINGER BED DOMAIN-CONTAINING PROTEIN 4"/>
    <property type="match status" value="1"/>
</dbReference>
<protein>
    <recommendedName>
        <fullName evidence="2">hAT-like transposase RNase-H fold domain-containing protein</fullName>
    </recommendedName>
</protein>
<dbReference type="SUPFAM" id="SSF53098">
    <property type="entry name" value="Ribonuclease H-like"/>
    <property type="match status" value="1"/>
</dbReference>
<dbReference type="PANTHER" id="PTHR46481:SF8">
    <property type="entry name" value="ZINC FINGER BED DOMAIN-CONTAINING PROTEIN RICESLEEPER 1-LIKE"/>
    <property type="match status" value="1"/>
</dbReference>
<accession>A0A6N2LG45</accession>
<evidence type="ECO:0000256" key="1">
    <source>
        <dbReference type="ARBA" id="ARBA00023125"/>
    </source>
</evidence>
<sequence length="197" mass="23413">MSLTAYWMDISGICIKEFLIFVKFSIIRFKCYAHIVNLIVCDGIKEINVLVVKIENTIRFVRFSPSRCAEKMHVQCKKSLYFDIAIRWKSTYLMLEVVEKLEKVFVRLGESEPRYISYFLEVDSKGNKKIEGHLVWRIGKMIFYMFTLRFSTSLHVTSNSFFNELIYMYTNLLQLCKSRDNLLSGMTMNMMLKFEKY</sequence>